<dbReference type="RefSeq" id="WP_073353379.1">
    <property type="nucleotide sequence ID" value="NZ_FQUZ01000001.1"/>
</dbReference>
<dbReference type="NCBIfam" id="TIGR00613">
    <property type="entry name" value="reco"/>
    <property type="match status" value="1"/>
</dbReference>
<dbReference type="Proteomes" id="UP000184327">
    <property type="component" value="Unassembled WGS sequence"/>
</dbReference>
<dbReference type="GO" id="GO:0043590">
    <property type="term" value="C:bacterial nucleoid"/>
    <property type="evidence" value="ECO:0007669"/>
    <property type="project" value="TreeGrafter"/>
</dbReference>
<dbReference type="Pfam" id="PF02565">
    <property type="entry name" value="RecO_C"/>
    <property type="match status" value="1"/>
</dbReference>
<evidence type="ECO:0000256" key="2">
    <source>
        <dbReference type="ARBA" id="ARBA00021310"/>
    </source>
</evidence>
<dbReference type="Pfam" id="PF11967">
    <property type="entry name" value="RecO_N"/>
    <property type="match status" value="1"/>
</dbReference>
<evidence type="ECO:0000259" key="8">
    <source>
        <dbReference type="Pfam" id="PF11967"/>
    </source>
</evidence>
<dbReference type="InterPro" id="IPR037278">
    <property type="entry name" value="ARFGAP/RecO"/>
</dbReference>
<dbReference type="STRING" id="1122156.SAMN02745117_00133"/>
<dbReference type="GO" id="GO:0006310">
    <property type="term" value="P:DNA recombination"/>
    <property type="evidence" value="ECO:0007669"/>
    <property type="project" value="UniProtKB-UniRule"/>
</dbReference>
<dbReference type="PANTHER" id="PTHR33991">
    <property type="entry name" value="DNA REPAIR PROTEIN RECO"/>
    <property type="match status" value="1"/>
</dbReference>
<organism evidence="9 10">
    <name type="scientific">Lampropedia hyalina DSM 16112</name>
    <dbReference type="NCBI Taxonomy" id="1122156"/>
    <lineage>
        <taxon>Bacteria</taxon>
        <taxon>Pseudomonadati</taxon>
        <taxon>Pseudomonadota</taxon>
        <taxon>Betaproteobacteria</taxon>
        <taxon>Burkholderiales</taxon>
        <taxon>Comamonadaceae</taxon>
        <taxon>Lampropedia</taxon>
    </lineage>
</organism>
<dbReference type="PANTHER" id="PTHR33991:SF1">
    <property type="entry name" value="DNA REPAIR PROTEIN RECO"/>
    <property type="match status" value="1"/>
</dbReference>
<keyword evidence="3 7" id="KW-0227">DNA damage</keyword>
<dbReference type="EMBL" id="FQUZ01000001">
    <property type="protein sequence ID" value="SHE32347.1"/>
    <property type="molecule type" value="Genomic_DNA"/>
</dbReference>
<dbReference type="InterPro" id="IPR022572">
    <property type="entry name" value="DNA_rep/recomb_RecO_N"/>
</dbReference>
<dbReference type="InterPro" id="IPR042242">
    <property type="entry name" value="RecO_C"/>
</dbReference>
<name>A0A1M4SK21_9BURK</name>
<dbReference type="SUPFAM" id="SSF57863">
    <property type="entry name" value="ArfGap/RecO-like zinc finger"/>
    <property type="match status" value="1"/>
</dbReference>
<dbReference type="OrthoDB" id="9804792at2"/>
<evidence type="ECO:0000256" key="1">
    <source>
        <dbReference type="ARBA" id="ARBA00007452"/>
    </source>
</evidence>
<protein>
    <recommendedName>
        <fullName evidence="2 7">DNA repair protein RecO</fullName>
    </recommendedName>
    <alternativeName>
        <fullName evidence="6 7">Recombination protein O</fullName>
    </alternativeName>
</protein>
<dbReference type="Gene3D" id="2.40.50.140">
    <property type="entry name" value="Nucleic acid-binding proteins"/>
    <property type="match status" value="1"/>
</dbReference>
<keyword evidence="10" id="KW-1185">Reference proteome</keyword>
<evidence type="ECO:0000256" key="4">
    <source>
        <dbReference type="ARBA" id="ARBA00023172"/>
    </source>
</evidence>
<feature type="domain" description="DNA replication/recombination mediator RecO N-terminal" evidence="8">
    <location>
        <begin position="24"/>
        <end position="81"/>
    </location>
</feature>
<evidence type="ECO:0000256" key="6">
    <source>
        <dbReference type="ARBA" id="ARBA00033409"/>
    </source>
</evidence>
<evidence type="ECO:0000256" key="7">
    <source>
        <dbReference type="HAMAP-Rule" id="MF_00201"/>
    </source>
</evidence>
<dbReference type="HAMAP" id="MF_00201">
    <property type="entry name" value="RecO"/>
    <property type="match status" value="1"/>
</dbReference>
<evidence type="ECO:0000313" key="10">
    <source>
        <dbReference type="Proteomes" id="UP000184327"/>
    </source>
</evidence>
<dbReference type="SUPFAM" id="SSF50249">
    <property type="entry name" value="Nucleic acid-binding proteins"/>
    <property type="match status" value="1"/>
</dbReference>
<gene>
    <name evidence="7" type="primary">recO</name>
    <name evidence="9" type="ORF">SAMN02745117_00133</name>
</gene>
<evidence type="ECO:0000313" key="9">
    <source>
        <dbReference type="EMBL" id="SHE32347.1"/>
    </source>
</evidence>
<comment type="similarity">
    <text evidence="1 7">Belongs to the RecO family.</text>
</comment>
<evidence type="ECO:0000256" key="3">
    <source>
        <dbReference type="ARBA" id="ARBA00022763"/>
    </source>
</evidence>
<accession>A0A1M4SK21</accession>
<dbReference type="InterPro" id="IPR003717">
    <property type="entry name" value="RecO"/>
</dbReference>
<reference evidence="9 10" key="1">
    <citation type="submission" date="2016-11" db="EMBL/GenBank/DDBJ databases">
        <authorList>
            <person name="Jaros S."/>
            <person name="Januszkiewicz K."/>
            <person name="Wedrychowicz H."/>
        </authorList>
    </citation>
    <scope>NUCLEOTIDE SEQUENCE [LARGE SCALE GENOMIC DNA]</scope>
    <source>
        <strain evidence="9 10">DSM 16112</strain>
    </source>
</reference>
<dbReference type="GO" id="GO:0006302">
    <property type="term" value="P:double-strand break repair"/>
    <property type="evidence" value="ECO:0007669"/>
    <property type="project" value="TreeGrafter"/>
</dbReference>
<comment type="function">
    <text evidence="7">Involved in DNA repair and RecF pathway recombination.</text>
</comment>
<dbReference type="AlphaFoldDB" id="A0A1M4SK21"/>
<keyword evidence="4 7" id="KW-0233">DNA recombination</keyword>
<sequence length="267" mass="29662">MTRPDTPRRPSRAGRPSRVRRISQQPAFLLHQYAWSESSAMLELFTQDFGRISAVAKGAKRPTSSFRAVLLPLQYLRIDYSQPDEAESPICTIRGVEWAGGYAMPRQDALLAGMYLNELLMRLLVRGEKHTRLFGAFAATVRVLASQPDAMLEPLLRAFELVLLRELGLLPDLSVQTLSAQALDPRARYALLPEVGLHLAPAHGHALRGTQWLQLQQALQSDAALAGCMEVLGSHATDLKHQIRAALAHYLGGDLQTQRLMRGVRML</sequence>
<evidence type="ECO:0000256" key="5">
    <source>
        <dbReference type="ARBA" id="ARBA00023204"/>
    </source>
</evidence>
<dbReference type="InterPro" id="IPR012340">
    <property type="entry name" value="NA-bd_OB-fold"/>
</dbReference>
<keyword evidence="5 7" id="KW-0234">DNA repair</keyword>
<proteinExistence type="inferred from homology"/>
<dbReference type="Gene3D" id="1.20.1440.120">
    <property type="entry name" value="Recombination protein O, C-terminal domain"/>
    <property type="match status" value="1"/>
</dbReference>